<comment type="caution">
    <text evidence="5">The sequence shown here is derived from an EMBL/GenBank/DDBJ whole genome shotgun (WGS) entry which is preliminary data.</text>
</comment>
<comment type="similarity">
    <text evidence="3">Belongs to the TO family.</text>
</comment>
<dbReference type="InterPro" id="IPR038606">
    <property type="entry name" value="To_sf"/>
</dbReference>
<dbReference type="AlphaFoldDB" id="A0AAN9Z8H8"/>
<evidence type="ECO:0000313" key="6">
    <source>
        <dbReference type="Proteomes" id="UP001378592"/>
    </source>
</evidence>
<evidence type="ECO:0000313" key="5">
    <source>
        <dbReference type="EMBL" id="KAK7865800.1"/>
    </source>
</evidence>
<organism evidence="5 6">
    <name type="scientific">Gryllus longicercus</name>
    <dbReference type="NCBI Taxonomy" id="2509291"/>
    <lineage>
        <taxon>Eukaryota</taxon>
        <taxon>Metazoa</taxon>
        <taxon>Ecdysozoa</taxon>
        <taxon>Arthropoda</taxon>
        <taxon>Hexapoda</taxon>
        <taxon>Insecta</taxon>
        <taxon>Pterygota</taxon>
        <taxon>Neoptera</taxon>
        <taxon>Polyneoptera</taxon>
        <taxon>Orthoptera</taxon>
        <taxon>Ensifera</taxon>
        <taxon>Gryllidea</taxon>
        <taxon>Grylloidea</taxon>
        <taxon>Gryllidae</taxon>
        <taxon>Gryllinae</taxon>
        <taxon>Gryllus</taxon>
    </lineage>
</organism>
<feature type="compositionally biased region" description="Pro residues" evidence="4">
    <location>
        <begin position="20"/>
        <end position="30"/>
    </location>
</feature>
<dbReference type="Pfam" id="PF06585">
    <property type="entry name" value="JHBP"/>
    <property type="match status" value="1"/>
</dbReference>
<name>A0AAN9Z8H8_9ORTH</name>
<dbReference type="GO" id="GO:0007623">
    <property type="term" value="P:circadian rhythm"/>
    <property type="evidence" value="ECO:0007669"/>
    <property type="project" value="UniProtKB-ARBA"/>
</dbReference>
<dbReference type="InterPro" id="IPR010562">
    <property type="entry name" value="Haemolymph_juvenile_hormone-bd"/>
</dbReference>
<dbReference type="GO" id="GO:0005615">
    <property type="term" value="C:extracellular space"/>
    <property type="evidence" value="ECO:0007669"/>
    <property type="project" value="TreeGrafter"/>
</dbReference>
<evidence type="ECO:0000256" key="4">
    <source>
        <dbReference type="SAM" id="MobiDB-lite"/>
    </source>
</evidence>
<feature type="compositionally biased region" description="Basic and acidic residues" evidence="4">
    <location>
        <begin position="38"/>
        <end position="47"/>
    </location>
</feature>
<dbReference type="FunFam" id="3.15.10.30:FF:000001">
    <property type="entry name" value="Takeout-like protein 1"/>
    <property type="match status" value="1"/>
</dbReference>
<dbReference type="PANTHER" id="PTHR11008:SF41">
    <property type="entry name" value="RE70318P"/>
    <property type="match status" value="1"/>
</dbReference>
<keyword evidence="1" id="KW-0732">Signal</keyword>
<dbReference type="EMBL" id="JAZDUA010000165">
    <property type="protein sequence ID" value="KAK7865800.1"/>
    <property type="molecule type" value="Genomic_DNA"/>
</dbReference>
<dbReference type="PANTHER" id="PTHR11008">
    <property type="entry name" value="PROTEIN TAKEOUT-LIKE PROTEIN"/>
    <property type="match status" value="1"/>
</dbReference>
<dbReference type="SMART" id="SM00700">
    <property type="entry name" value="JHBP"/>
    <property type="match status" value="1"/>
</dbReference>
<accession>A0AAN9Z8H8</accession>
<dbReference type="Gene3D" id="3.15.10.30">
    <property type="entry name" value="Haemolymph juvenile hormone binding protein"/>
    <property type="match status" value="1"/>
</dbReference>
<evidence type="ECO:0000256" key="1">
    <source>
        <dbReference type="ARBA" id="ARBA00022729"/>
    </source>
</evidence>
<keyword evidence="6" id="KW-1185">Reference proteome</keyword>
<gene>
    <name evidence="5" type="ORF">R5R35_001265</name>
</gene>
<keyword evidence="2" id="KW-0090">Biological rhythms</keyword>
<proteinExistence type="inferred from homology"/>
<sequence>MTRFLPSLSPATGQGLAGPSPRPPARPPASQPASRPWHKSERRDKAAGAKSAAGARYMYLGAPPRRHSPPSMLPAATAVLLAAVAAGAWAALPLPEYVRPCSLKISDRKFSQCALERAQEVMPKALKGDEKYSIPSFDPLYVDRLEVIDGKGPLGMQLLASDVKIHGLPKMIVSTVTHISKPKHIDTYVASVPEVTVNAKYNISGRILLLPIVGQGNVVMKFKNLKITYQFNGEIEKRQDGEFYYVPQPGALLDVEVDGMTVHLDNLFNGDKTLVETTNQFLNTEWKEVFESLKPSFTKEISRMITNLLNSIYTQVPMKNAFLDFDEFMKTDRFQPIDKSGGR</sequence>
<feature type="region of interest" description="Disordered" evidence="4">
    <location>
        <begin position="1"/>
        <end position="51"/>
    </location>
</feature>
<evidence type="ECO:0000256" key="3">
    <source>
        <dbReference type="ARBA" id="ARBA00060902"/>
    </source>
</evidence>
<evidence type="ECO:0000256" key="2">
    <source>
        <dbReference type="ARBA" id="ARBA00023108"/>
    </source>
</evidence>
<reference evidence="5 6" key="1">
    <citation type="submission" date="2024-03" db="EMBL/GenBank/DDBJ databases">
        <title>The genome assembly and annotation of the cricket Gryllus longicercus Weissman &amp; Gray.</title>
        <authorList>
            <person name="Szrajer S."/>
            <person name="Gray D."/>
            <person name="Ylla G."/>
        </authorList>
    </citation>
    <scope>NUCLEOTIDE SEQUENCE [LARGE SCALE GENOMIC DNA]</scope>
    <source>
        <strain evidence="5">DAG 2021-001</strain>
        <tissue evidence="5">Whole body minus gut</tissue>
    </source>
</reference>
<protein>
    <recommendedName>
        <fullName evidence="7">Protein takeout</fullName>
    </recommendedName>
</protein>
<dbReference type="Proteomes" id="UP001378592">
    <property type="component" value="Unassembled WGS sequence"/>
</dbReference>
<evidence type="ECO:0008006" key="7">
    <source>
        <dbReference type="Google" id="ProtNLM"/>
    </source>
</evidence>